<dbReference type="AlphaFoldDB" id="A0A3Q3F9Y4"/>
<accession>A0A3Q3F9Y4</accession>
<evidence type="ECO:0000256" key="1">
    <source>
        <dbReference type="SAM" id="MobiDB-lite"/>
    </source>
</evidence>
<reference evidence="3" key="1">
    <citation type="submission" date="2025-08" db="UniProtKB">
        <authorList>
            <consortium name="Ensembl"/>
        </authorList>
    </citation>
    <scope>IDENTIFICATION</scope>
</reference>
<evidence type="ECO:0000313" key="3">
    <source>
        <dbReference type="Ensembl" id="ENSLBEP00000016258.1"/>
    </source>
</evidence>
<proteinExistence type="predicted"/>
<keyword evidence="2" id="KW-0472">Membrane</keyword>
<dbReference type="Ensembl" id="ENSLBET00000017196.1">
    <property type="protein sequence ID" value="ENSLBEP00000016258.1"/>
    <property type="gene ID" value="ENSLBEG00000012583.1"/>
</dbReference>
<name>A0A3Q3F9Y4_9LABR</name>
<feature type="transmembrane region" description="Helical" evidence="2">
    <location>
        <begin position="37"/>
        <end position="59"/>
    </location>
</feature>
<dbReference type="InParanoid" id="A0A3Q3F9Y4"/>
<organism evidence="3 4">
    <name type="scientific">Labrus bergylta</name>
    <name type="common">ballan wrasse</name>
    <dbReference type="NCBI Taxonomy" id="56723"/>
    <lineage>
        <taxon>Eukaryota</taxon>
        <taxon>Metazoa</taxon>
        <taxon>Chordata</taxon>
        <taxon>Craniata</taxon>
        <taxon>Vertebrata</taxon>
        <taxon>Euteleostomi</taxon>
        <taxon>Actinopterygii</taxon>
        <taxon>Neopterygii</taxon>
        <taxon>Teleostei</taxon>
        <taxon>Neoteleostei</taxon>
        <taxon>Acanthomorphata</taxon>
        <taxon>Eupercaria</taxon>
        <taxon>Labriformes</taxon>
        <taxon>Labridae</taxon>
        <taxon>Labrus</taxon>
    </lineage>
</organism>
<reference evidence="3" key="2">
    <citation type="submission" date="2025-09" db="UniProtKB">
        <authorList>
            <consortium name="Ensembl"/>
        </authorList>
    </citation>
    <scope>IDENTIFICATION</scope>
</reference>
<protein>
    <submittedName>
        <fullName evidence="3">Uncharacterized protein</fullName>
    </submittedName>
</protein>
<evidence type="ECO:0000256" key="2">
    <source>
        <dbReference type="SAM" id="Phobius"/>
    </source>
</evidence>
<evidence type="ECO:0000313" key="4">
    <source>
        <dbReference type="Proteomes" id="UP000261660"/>
    </source>
</evidence>
<feature type="transmembrane region" description="Helical" evidence="2">
    <location>
        <begin position="65"/>
        <end position="88"/>
    </location>
</feature>
<sequence>SDSHTAGNEPVPSLLPPSPNQKPGHCNLSNRANWSTFLFILRHINTLISYLVLIAYFIISIVFLHYISIFSAAILCLRAAVYLCLSLLQKLTSPRAGKIIETYVHFKTVQIKPEQEWNNSCREAFML</sequence>
<feature type="region of interest" description="Disordered" evidence="1">
    <location>
        <begin position="1"/>
        <end position="22"/>
    </location>
</feature>
<keyword evidence="2" id="KW-0812">Transmembrane</keyword>
<keyword evidence="2" id="KW-1133">Transmembrane helix</keyword>
<dbReference type="Proteomes" id="UP000261660">
    <property type="component" value="Unplaced"/>
</dbReference>
<keyword evidence="4" id="KW-1185">Reference proteome</keyword>